<keyword evidence="2" id="KW-1185">Reference proteome</keyword>
<proteinExistence type="predicted"/>
<dbReference type="RefSeq" id="XP_002681937.1">
    <property type="nucleotide sequence ID" value="XM_002681891.1"/>
</dbReference>
<dbReference type="InParanoid" id="D2V1N4"/>
<dbReference type="EMBL" id="GG738848">
    <property type="protein sequence ID" value="EFC49193.1"/>
    <property type="molecule type" value="Genomic_DNA"/>
</dbReference>
<gene>
    <name evidence="1" type="ORF">NAEGRDRAFT_62638</name>
</gene>
<dbReference type="KEGG" id="ngr:NAEGRDRAFT_62638"/>
<dbReference type="AlphaFoldDB" id="D2V1N4"/>
<dbReference type="GeneID" id="8855195"/>
<dbReference type="VEuPathDB" id="AmoebaDB:NAEGRDRAFT_62638"/>
<protein>
    <submittedName>
        <fullName evidence="1">Predicted protein</fullName>
    </submittedName>
</protein>
<dbReference type="Proteomes" id="UP000006671">
    <property type="component" value="Unassembled WGS sequence"/>
</dbReference>
<evidence type="ECO:0000313" key="2">
    <source>
        <dbReference type="Proteomes" id="UP000006671"/>
    </source>
</evidence>
<accession>D2V1N4</accession>
<reference evidence="1 2" key="1">
    <citation type="journal article" date="2010" name="Cell">
        <title>The genome of Naegleria gruberi illuminates early eukaryotic versatility.</title>
        <authorList>
            <person name="Fritz-Laylin L.K."/>
            <person name="Prochnik S.E."/>
            <person name="Ginger M.L."/>
            <person name="Dacks J.B."/>
            <person name="Carpenter M.L."/>
            <person name="Field M.C."/>
            <person name="Kuo A."/>
            <person name="Paredez A."/>
            <person name="Chapman J."/>
            <person name="Pham J."/>
            <person name="Shu S."/>
            <person name="Neupane R."/>
            <person name="Cipriano M."/>
            <person name="Mancuso J."/>
            <person name="Tu H."/>
            <person name="Salamov A."/>
            <person name="Lindquist E."/>
            <person name="Shapiro H."/>
            <person name="Lucas S."/>
            <person name="Grigoriev I.V."/>
            <person name="Cande W.Z."/>
            <person name="Fulton C."/>
            <person name="Rokhsar D.S."/>
            <person name="Dawson S.C."/>
        </authorList>
    </citation>
    <scope>NUCLEOTIDE SEQUENCE [LARGE SCALE GENOMIC DNA]</scope>
    <source>
        <strain evidence="1 2">NEG-M</strain>
    </source>
</reference>
<name>D2V1N4_NAEGR</name>
<evidence type="ECO:0000313" key="1">
    <source>
        <dbReference type="EMBL" id="EFC49193.1"/>
    </source>
</evidence>
<sequence>MKRQFQDVSSANTVDTTLKKVKENPHDDAYSLLDQLSEECIESVLVFLGVLKKVFHDKIKMENDEDNDDDDDYTGLIVKGIDRNQFAKHAVVNWQQLRNISLVSKNLFSKCAPFMFEHETRQVTNQVFDNIFSNLLKLS</sequence>
<organism evidence="2">
    <name type="scientific">Naegleria gruberi</name>
    <name type="common">Amoeba</name>
    <dbReference type="NCBI Taxonomy" id="5762"/>
    <lineage>
        <taxon>Eukaryota</taxon>
        <taxon>Discoba</taxon>
        <taxon>Heterolobosea</taxon>
        <taxon>Tetramitia</taxon>
        <taxon>Eutetramitia</taxon>
        <taxon>Vahlkampfiidae</taxon>
        <taxon>Naegleria</taxon>
    </lineage>
</organism>